<feature type="region of interest" description="Disordered" evidence="1">
    <location>
        <begin position="1"/>
        <end position="134"/>
    </location>
</feature>
<dbReference type="EMBL" id="FMZZ01000009">
    <property type="protein sequence ID" value="SDD27275.1"/>
    <property type="molecule type" value="Genomic_DNA"/>
</dbReference>
<evidence type="ECO:0000256" key="1">
    <source>
        <dbReference type="SAM" id="MobiDB-lite"/>
    </source>
</evidence>
<organism evidence="3 4">
    <name type="scientific">Actinokineospora iranica</name>
    <dbReference type="NCBI Taxonomy" id="1271860"/>
    <lineage>
        <taxon>Bacteria</taxon>
        <taxon>Bacillati</taxon>
        <taxon>Actinomycetota</taxon>
        <taxon>Actinomycetes</taxon>
        <taxon>Pseudonocardiales</taxon>
        <taxon>Pseudonocardiaceae</taxon>
        <taxon>Actinokineospora</taxon>
    </lineage>
</organism>
<proteinExistence type="predicted"/>
<feature type="compositionally biased region" description="Pro residues" evidence="1">
    <location>
        <begin position="10"/>
        <end position="33"/>
    </location>
</feature>
<feature type="transmembrane region" description="Helical" evidence="2">
    <location>
        <begin position="139"/>
        <end position="159"/>
    </location>
</feature>
<reference evidence="4" key="1">
    <citation type="submission" date="2016-10" db="EMBL/GenBank/DDBJ databases">
        <authorList>
            <person name="Varghese N."/>
            <person name="Submissions S."/>
        </authorList>
    </citation>
    <scope>NUCLEOTIDE SEQUENCE [LARGE SCALE GENOMIC DNA]</scope>
    <source>
        <strain evidence="4">IBRC-M 10403</strain>
    </source>
</reference>
<feature type="compositionally biased region" description="Pro residues" evidence="1">
    <location>
        <begin position="107"/>
        <end position="126"/>
    </location>
</feature>
<dbReference type="AlphaFoldDB" id="A0A1G6TG15"/>
<keyword evidence="4" id="KW-1185">Reference proteome</keyword>
<name>A0A1G6TG15_9PSEU</name>
<feature type="compositionally biased region" description="Low complexity" evidence="1">
    <location>
        <begin position="51"/>
        <end position="106"/>
    </location>
</feature>
<evidence type="ECO:0000313" key="4">
    <source>
        <dbReference type="Proteomes" id="UP000199501"/>
    </source>
</evidence>
<accession>A0A1G6TG15</accession>
<dbReference type="STRING" id="1271860.SAMN05216174_10999"/>
<keyword evidence="2" id="KW-0472">Membrane</keyword>
<keyword evidence="2" id="KW-0812">Transmembrane</keyword>
<evidence type="ECO:0000313" key="3">
    <source>
        <dbReference type="EMBL" id="SDD27275.1"/>
    </source>
</evidence>
<keyword evidence="2" id="KW-1133">Transmembrane helix</keyword>
<protein>
    <submittedName>
        <fullName evidence="3">Uncharacterized protein</fullName>
    </submittedName>
</protein>
<sequence>MSHPQQPGQFGPPQPYHPGQPMPPGGQQPPPYGQPQQAQPYGQQPPPPYGQQPQQPGQPYGQPQGPGQPYGQPQEPGQPYGQQPGQPYGQPQDPGQPYGQPGQPYGQQPPPPYGQQPHPGFPPAPPEGGGGAPKSKAKVIRLVVGLVVVAAIGIAVFAFSGTSAASAEPGDCIKVNSADANDADVEKIDCAKPEAVYKVGKKLDSSVGDCGEFYEEYSERRTGRRSSGKSFKLCLMLNAKEGDCFDNVVGTNTAGKAVRVSCAGGSAEVKVAAVINGKADENACSRDVDSAYIYSQPATTLCFKRVK</sequence>
<evidence type="ECO:0000256" key="2">
    <source>
        <dbReference type="SAM" id="Phobius"/>
    </source>
</evidence>
<dbReference type="RefSeq" id="WP_228771754.1">
    <property type="nucleotide sequence ID" value="NZ_FMZZ01000009.1"/>
</dbReference>
<dbReference type="Proteomes" id="UP000199501">
    <property type="component" value="Unassembled WGS sequence"/>
</dbReference>
<gene>
    <name evidence="3" type="ORF">SAMN05216174_10999</name>
</gene>